<dbReference type="GO" id="GO:0005886">
    <property type="term" value="C:plasma membrane"/>
    <property type="evidence" value="ECO:0007669"/>
    <property type="project" value="TreeGrafter"/>
</dbReference>
<feature type="transmembrane region" description="Helical" evidence="6">
    <location>
        <begin position="222"/>
        <end position="244"/>
    </location>
</feature>
<reference evidence="7 8" key="1">
    <citation type="submission" date="2019-02" db="EMBL/GenBank/DDBJ databases">
        <title>Peptostreptococcaceae bacterium ZHW00191 nov., a new bacterium isolated from the human gut.</title>
        <authorList>
            <person name="Zhou H.-W."/>
            <person name="Chen X.-J."/>
        </authorList>
    </citation>
    <scope>NUCLEOTIDE SEQUENCE [LARGE SCALE GENOMIC DNA]</scope>
    <source>
        <strain evidence="7 8">ZHW00191</strain>
    </source>
</reference>
<comment type="similarity">
    <text evidence="2">Belongs to the UPF0014 family.</text>
</comment>
<evidence type="ECO:0000256" key="1">
    <source>
        <dbReference type="ARBA" id="ARBA00004141"/>
    </source>
</evidence>
<evidence type="ECO:0000256" key="3">
    <source>
        <dbReference type="ARBA" id="ARBA00022692"/>
    </source>
</evidence>
<sequence length="264" mass="29303">MSNIEVSIARFLLIYLLLILILLVMKKCKMSQTKLLFVASLKMTFQLVLAGLLLEYIFNIDSPIYTFAYLVVMIVFTIHRILSKNKWLNSKFKLITVISVLVSNLFIIVFFISVVAGQDLGNPQYMIPIGGMVLGNTMTAMILGLNAFRETLDGQRYKINALICAGASSKNILLPCVRQALETATLPTLNSMLGMGIVHLPGMMTGQILAGAVPITAIMYQIAIMIAICAANILACFIALYFGYQTIVDHDTQIIRFDMIEMDK</sequence>
<feature type="transmembrane region" description="Helical" evidence="6">
    <location>
        <begin position="125"/>
        <end position="148"/>
    </location>
</feature>
<dbReference type="RefSeq" id="WP_142535457.1">
    <property type="nucleotide sequence ID" value="NZ_SGJB01000004.1"/>
</dbReference>
<evidence type="ECO:0000256" key="4">
    <source>
        <dbReference type="ARBA" id="ARBA00022989"/>
    </source>
</evidence>
<dbReference type="AlphaFoldDB" id="A0A544QWM7"/>
<feature type="transmembrane region" description="Helical" evidence="6">
    <location>
        <begin position="36"/>
        <end position="58"/>
    </location>
</feature>
<keyword evidence="3 6" id="KW-0812">Transmembrane</keyword>
<dbReference type="InterPro" id="IPR005226">
    <property type="entry name" value="UPF0014_fam"/>
</dbReference>
<evidence type="ECO:0000313" key="8">
    <source>
        <dbReference type="Proteomes" id="UP000317863"/>
    </source>
</evidence>
<keyword evidence="8" id="KW-1185">Reference proteome</keyword>
<evidence type="ECO:0000256" key="5">
    <source>
        <dbReference type="ARBA" id="ARBA00023136"/>
    </source>
</evidence>
<dbReference type="Proteomes" id="UP000317863">
    <property type="component" value="Unassembled WGS sequence"/>
</dbReference>
<feature type="transmembrane region" description="Helical" evidence="6">
    <location>
        <begin position="94"/>
        <end position="113"/>
    </location>
</feature>
<comment type="caution">
    <text evidence="7">The sequence shown here is derived from an EMBL/GenBank/DDBJ whole genome shotgun (WGS) entry which is preliminary data.</text>
</comment>
<proteinExistence type="inferred from homology"/>
<comment type="subcellular location">
    <subcellularLocation>
        <location evidence="1">Membrane</location>
        <topology evidence="1">Multi-pass membrane protein</topology>
    </subcellularLocation>
</comment>
<name>A0A544QWM7_9FIRM</name>
<dbReference type="EMBL" id="SGJB01000004">
    <property type="protein sequence ID" value="TQQ85100.1"/>
    <property type="molecule type" value="Genomic_DNA"/>
</dbReference>
<dbReference type="PANTHER" id="PTHR30028:SF0">
    <property type="entry name" value="PROTEIN ALUMINUM SENSITIVE 3"/>
    <property type="match status" value="1"/>
</dbReference>
<dbReference type="Pfam" id="PF03649">
    <property type="entry name" value="UPF0014"/>
    <property type="match status" value="1"/>
</dbReference>
<organism evidence="7 8">
    <name type="scientific">Peptacetobacter hominis</name>
    <dbReference type="NCBI Taxonomy" id="2743610"/>
    <lineage>
        <taxon>Bacteria</taxon>
        <taxon>Bacillati</taxon>
        <taxon>Bacillota</taxon>
        <taxon>Clostridia</taxon>
        <taxon>Peptostreptococcales</taxon>
        <taxon>Peptostreptococcaceae</taxon>
        <taxon>Peptacetobacter</taxon>
    </lineage>
</organism>
<keyword evidence="4 6" id="KW-1133">Transmembrane helix</keyword>
<dbReference type="PANTHER" id="PTHR30028">
    <property type="entry name" value="UPF0014 INNER MEMBRANE PROTEIN YBBM-RELATED"/>
    <property type="match status" value="1"/>
</dbReference>
<protein>
    <submittedName>
        <fullName evidence="7">ABC transporter permease</fullName>
    </submittedName>
</protein>
<feature type="transmembrane region" description="Helical" evidence="6">
    <location>
        <begin position="6"/>
        <end position="24"/>
    </location>
</feature>
<gene>
    <name evidence="7" type="ORF">EXD82_03115</name>
</gene>
<evidence type="ECO:0000313" key="7">
    <source>
        <dbReference type="EMBL" id="TQQ85100.1"/>
    </source>
</evidence>
<feature type="transmembrane region" description="Helical" evidence="6">
    <location>
        <begin position="64"/>
        <end position="82"/>
    </location>
</feature>
<keyword evidence="5 6" id="KW-0472">Membrane</keyword>
<accession>A0A544QWM7</accession>
<dbReference type="OrthoDB" id="9791807at2"/>
<evidence type="ECO:0000256" key="2">
    <source>
        <dbReference type="ARBA" id="ARBA00005268"/>
    </source>
</evidence>
<evidence type="ECO:0000256" key="6">
    <source>
        <dbReference type="SAM" id="Phobius"/>
    </source>
</evidence>